<evidence type="ECO:0000313" key="2">
    <source>
        <dbReference type="EMBL" id="ETR73078.1"/>
    </source>
</evidence>
<evidence type="ECO:0000313" key="3">
    <source>
        <dbReference type="Proteomes" id="UP000189670"/>
    </source>
</evidence>
<organism evidence="2 3">
    <name type="scientific">Candidatus Magnetoglobus multicellularis str. Araruama</name>
    <dbReference type="NCBI Taxonomy" id="890399"/>
    <lineage>
        <taxon>Bacteria</taxon>
        <taxon>Pseudomonadati</taxon>
        <taxon>Thermodesulfobacteriota</taxon>
        <taxon>Desulfobacteria</taxon>
        <taxon>Desulfobacterales</taxon>
        <taxon>Desulfobacteraceae</taxon>
        <taxon>Candidatus Magnetoglobus</taxon>
    </lineage>
</organism>
<dbReference type="InterPro" id="IPR011579">
    <property type="entry name" value="ATPase_dom"/>
</dbReference>
<reference evidence="3" key="1">
    <citation type="submission" date="2012-11" db="EMBL/GenBank/DDBJ databases">
        <authorList>
            <person name="Lucero-Rivera Y.E."/>
            <person name="Tovar-Ramirez D."/>
        </authorList>
    </citation>
    <scope>NUCLEOTIDE SEQUENCE [LARGE SCALE GENOMIC DNA]</scope>
    <source>
        <strain evidence="3">Araruama</strain>
    </source>
</reference>
<dbReference type="PANTHER" id="PTHR34704">
    <property type="entry name" value="ATPASE"/>
    <property type="match status" value="1"/>
</dbReference>
<dbReference type="PANTHER" id="PTHR34704:SF1">
    <property type="entry name" value="ATPASE"/>
    <property type="match status" value="1"/>
</dbReference>
<dbReference type="Pfam" id="PF01637">
    <property type="entry name" value="ATPase_2"/>
    <property type="match status" value="1"/>
</dbReference>
<dbReference type="GO" id="GO:0005524">
    <property type="term" value="F:ATP binding"/>
    <property type="evidence" value="ECO:0007669"/>
    <property type="project" value="InterPro"/>
</dbReference>
<evidence type="ECO:0000259" key="1">
    <source>
        <dbReference type="Pfam" id="PF01637"/>
    </source>
</evidence>
<feature type="domain" description="ATPase" evidence="1">
    <location>
        <begin position="2"/>
        <end position="64"/>
    </location>
</feature>
<dbReference type="Proteomes" id="UP000189670">
    <property type="component" value="Unassembled WGS sequence"/>
</dbReference>
<proteinExistence type="predicted"/>
<dbReference type="EMBL" id="ATBP01000090">
    <property type="protein sequence ID" value="ETR73078.1"/>
    <property type="molecule type" value="Genomic_DNA"/>
</dbReference>
<gene>
    <name evidence="2" type="ORF">OMM_07169</name>
</gene>
<sequence>MFINRDNELATLNTEFAKKGSSFTVIYGRRRIGKTALITQYIQEKQALYYYATQIRNNQHVEQMASQMISFFNLPYLENMKFSDLEQLLIFFSEQLPDDKKLFLPLMNIRNWSR</sequence>
<dbReference type="Gene3D" id="3.40.50.300">
    <property type="entry name" value="P-loop containing nucleotide triphosphate hydrolases"/>
    <property type="match status" value="1"/>
</dbReference>
<dbReference type="InterPro" id="IPR027417">
    <property type="entry name" value="P-loop_NTPase"/>
</dbReference>
<accession>A0A1V1PE68</accession>
<dbReference type="AlphaFoldDB" id="A0A1V1PE68"/>
<protein>
    <recommendedName>
        <fullName evidence="1">ATPase domain-containing protein</fullName>
    </recommendedName>
</protein>
<dbReference type="SUPFAM" id="SSF52540">
    <property type="entry name" value="P-loop containing nucleoside triphosphate hydrolases"/>
    <property type="match status" value="1"/>
</dbReference>
<name>A0A1V1PE68_9BACT</name>
<comment type="caution">
    <text evidence="2">The sequence shown here is derived from an EMBL/GenBank/DDBJ whole genome shotgun (WGS) entry which is preliminary data.</text>
</comment>